<reference evidence="1 2" key="1">
    <citation type="submission" date="2023-08" db="EMBL/GenBank/DDBJ databases">
        <title>A Necator americanus chromosomal reference genome.</title>
        <authorList>
            <person name="Ilik V."/>
            <person name="Petrzelkova K.J."/>
            <person name="Pardy F."/>
            <person name="Fuh T."/>
            <person name="Niatou-Singa F.S."/>
            <person name="Gouil Q."/>
            <person name="Baker L."/>
            <person name="Ritchie M.E."/>
            <person name="Jex A.R."/>
            <person name="Gazzola D."/>
            <person name="Li H."/>
            <person name="Toshio Fujiwara R."/>
            <person name="Zhan B."/>
            <person name="Aroian R.V."/>
            <person name="Pafco B."/>
            <person name="Schwarz E.M."/>
        </authorList>
    </citation>
    <scope>NUCLEOTIDE SEQUENCE [LARGE SCALE GENOMIC DNA]</scope>
    <source>
        <strain evidence="1 2">Aroian</strain>
        <tissue evidence="1">Whole animal</tissue>
    </source>
</reference>
<dbReference type="Gene3D" id="3.30.420.10">
    <property type="entry name" value="Ribonuclease H-like superfamily/Ribonuclease H"/>
    <property type="match status" value="1"/>
</dbReference>
<dbReference type="InterPro" id="IPR036397">
    <property type="entry name" value="RNaseH_sf"/>
</dbReference>
<protein>
    <recommendedName>
        <fullName evidence="3">Mariner Mos1 transposase</fullName>
    </recommendedName>
</protein>
<keyword evidence="2" id="KW-1185">Reference proteome</keyword>
<accession>A0ABR1BXW2</accession>
<name>A0ABR1BXW2_NECAM</name>
<evidence type="ECO:0008006" key="3">
    <source>
        <dbReference type="Google" id="ProtNLM"/>
    </source>
</evidence>
<dbReference type="InterPro" id="IPR052709">
    <property type="entry name" value="Transposase-MT_Hybrid"/>
</dbReference>
<gene>
    <name evidence="1" type="primary">Necator_chrI.g3350</name>
    <name evidence="1" type="ORF">RB195_007221</name>
</gene>
<evidence type="ECO:0000313" key="1">
    <source>
        <dbReference type="EMBL" id="KAK6730621.1"/>
    </source>
</evidence>
<dbReference type="EMBL" id="JAVFWL010000001">
    <property type="protein sequence ID" value="KAK6730621.1"/>
    <property type="molecule type" value="Genomic_DNA"/>
</dbReference>
<dbReference type="Proteomes" id="UP001303046">
    <property type="component" value="Unassembled WGS sequence"/>
</dbReference>
<dbReference type="PANTHER" id="PTHR46060">
    <property type="entry name" value="MARINER MOS1 TRANSPOSASE-LIKE PROTEIN"/>
    <property type="match status" value="1"/>
</dbReference>
<proteinExistence type="predicted"/>
<sequence>MVTLRVIYSTDGLRPVLESTLDEVFVADSHRFRREDATPATHSYPYHVVYIEDVNTAAYDVERGYRKSPSMTSQKDRNTELVIDFWVPFRIEVEQSTWSKMGVRTAIVKEDLRTRVDKQFRRGRFKAKNKKLEDEPRSYRPTALSFDELKILAEQHPYEGMRYFAAILGCSMSTVSNGLRSLGMVKKLEAADSIGWTPLSVEMKNGEHPKFDNFRLLHDNARPHVAKKTSQKILELSLDPPYSPDLAPSDYHLFRSLQHHLEDKRYDDCDDLESDLRAFFVSKSPEFCAKGIRDLDVRRWQKVVDVDGDYFVKMNELKKK</sequence>
<comment type="caution">
    <text evidence="1">The sequence shown here is derived from an EMBL/GenBank/DDBJ whole genome shotgun (WGS) entry which is preliminary data.</text>
</comment>
<dbReference type="PANTHER" id="PTHR46060:SF1">
    <property type="entry name" value="MARINER MOS1 TRANSPOSASE-LIKE PROTEIN"/>
    <property type="match status" value="1"/>
</dbReference>
<evidence type="ECO:0000313" key="2">
    <source>
        <dbReference type="Proteomes" id="UP001303046"/>
    </source>
</evidence>
<organism evidence="1 2">
    <name type="scientific">Necator americanus</name>
    <name type="common">Human hookworm</name>
    <dbReference type="NCBI Taxonomy" id="51031"/>
    <lineage>
        <taxon>Eukaryota</taxon>
        <taxon>Metazoa</taxon>
        <taxon>Ecdysozoa</taxon>
        <taxon>Nematoda</taxon>
        <taxon>Chromadorea</taxon>
        <taxon>Rhabditida</taxon>
        <taxon>Rhabditina</taxon>
        <taxon>Rhabditomorpha</taxon>
        <taxon>Strongyloidea</taxon>
        <taxon>Ancylostomatidae</taxon>
        <taxon>Bunostominae</taxon>
        <taxon>Necator</taxon>
    </lineage>
</organism>